<dbReference type="GO" id="GO:0019843">
    <property type="term" value="F:rRNA binding"/>
    <property type="evidence" value="ECO:0007669"/>
    <property type="project" value="UniProtKB-UniRule"/>
</dbReference>
<dbReference type="SUPFAM" id="SSF55658">
    <property type="entry name" value="L9 N-domain-like"/>
    <property type="match status" value="1"/>
</dbReference>
<dbReference type="InterPro" id="IPR036935">
    <property type="entry name" value="Ribosomal_bL9_N_sf"/>
</dbReference>
<evidence type="ECO:0000256" key="1">
    <source>
        <dbReference type="ARBA" id="ARBA00010605"/>
    </source>
</evidence>
<reference evidence="9 10" key="1">
    <citation type="submission" date="2019-08" db="EMBL/GenBank/DDBJ databases">
        <title>Complete genome sequence of Candidatus Uab amorphum.</title>
        <authorList>
            <person name="Shiratori T."/>
            <person name="Suzuki S."/>
            <person name="Kakizawa Y."/>
            <person name="Ishida K."/>
        </authorList>
    </citation>
    <scope>NUCLEOTIDE SEQUENCE [LARGE SCALE GENOMIC DNA]</scope>
    <source>
        <strain evidence="9 10">SRT547</strain>
    </source>
</reference>
<dbReference type="Gene3D" id="3.10.430.100">
    <property type="entry name" value="Ribosomal protein L9, C-terminal domain"/>
    <property type="match status" value="1"/>
</dbReference>
<evidence type="ECO:0000256" key="6">
    <source>
        <dbReference type="ARBA" id="ARBA00035292"/>
    </source>
</evidence>
<evidence type="ECO:0000256" key="3">
    <source>
        <dbReference type="ARBA" id="ARBA00022884"/>
    </source>
</evidence>
<proteinExistence type="inferred from homology"/>
<dbReference type="PROSITE" id="PS00651">
    <property type="entry name" value="RIBOSOMAL_L9"/>
    <property type="match status" value="1"/>
</dbReference>
<keyword evidence="4 7" id="KW-0689">Ribosomal protein</keyword>
<dbReference type="RefSeq" id="WP_173013057.1">
    <property type="nucleotide sequence ID" value="NZ_AP019860.1"/>
</dbReference>
<gene>
    <name evidence="7" type="primary">rplI</name>
    <name evidence="9" type="ORF">UABAM_00169</name>
</gene>
<dbReference type="InterPro" id="IPR020070">
    <property type="entry name" value="Ribosomal_bL9_N"/>
</dbReference>
<evidence type="ECO:0000256" key="2">
    <source>
        <dbReference type="ARBA" id="ARBA00022730"/>
    </source>
</evidence>
<dbReference type="GO" id="GO:0006412">
    <property type="term" value="P:translation"/>
    <property type="evidence" value="ECO:0007669"/>
    <property type="project" value="UniProtKB-UniRule"/>
</dbReference>
<dbReference type="Gene3D" id="3.40.5.10">
    <property type="entry name" value="Ribosomal protein L9, N-terminal domain"/>
    <property type="match status" value="1"/>
</dbReference>
<dbReference type="HAMAP" id="MF_00503">
    <property type="entry name" value="Ribosomal_bL9"/>
    <property type="match status" value="1"/>
</dbReference>
<dbReference type="InterPro" id="IPR036791">
    <property type="entry name" value="Ribosomal_bL9_C_sf"/>
</dbReference>
<protein>
    <recommendedName>
        <fullName evidence="6 7">Large ribosomal subunit protein bL9</fullName>
    </recommendedName>
</protein>
<dbReference type="InterPro" id="IPR000244">
    <property type="entry name" value="Ribosomal_bL9"/>
</dbReference>
<evidence type="ECO:0000256" key="5">
    <source>
        <dbReference type="ARBA" id="ARBA00023274"/>
    </source>
</evidence>
<dbReference type="AlphaFoldDB" id="A0A5S9IIS7"/>
<dbReference type="InterPro" id="IPR020069">
    <property type="entry name" value="Ribosomal_bL9_C"/>
</dbReference>
<keyword evidence="10" id="KW-1185">Reference proteome</keyword>
<feature type="domain" description="Ribosomal protein L9" evidence="8">
    <location>
        <begin position="14"/>
        <end position="41"/>
    </location>
</feature>
<dbReference type="NCBIfam" id="TIGR00158">
    <property type="entry name" value="L9"/>
    <property type="match status" value="1"/>
</dbReference>
<name>A0A5S9IIS7_UABAM</name>
<dbReference type="SUPFAM" id="SSF55653">
    <property type="entry name" value="Ribosomal protein L9 C-domain"/>
    <property type="match status" value="1"/>
</dbReference>
<evidence type="ECO:0000313" key="9">
    <source>
        <dbReference type="EMBL" id="BBM81830.1"/>
    </source>
</evidence>
<dbReference type="KEGG" id="uam:UABAM_00169"/>
<accession>A0A5S9IIS7</accession>
<organism evidence="9 10">
    <name type="scientific">Uabimicrobium amorphum</name>
    <dbReference type="NCBI Taxonomy" id="2596890"/>
    <lineage>
        <taxon>Bacteria</taxon>
        <taxon>Pseudomonadati</taxon>
        <taxon>Planctomycetota</taxon>
        <taxon>Candidatus Uabimicrobiia</taxon>
        <taxon>Candidatus Uabimicrobiales</taxon>
        <taxon>Candidatus Uabimicrobiaceae</taxon>
        <taxon>Candidatus Uabimicrobium</taxon>
    </lineage>
</organism>
<comment type="similarity">
    <text evidence="1 7">Belongs to the bacterial ribosomal protein bL9 family.</text>
</comment>
<dbReference type="Proteomes" id="UP000326354">
    <property type="component" value="Chromosome"/>
</dbReference>
<sequence length="158" mass="17678">MIELLLKKDVPKLGKTGSYVKVKPGYARNYLIPQGLGVIATTENIRLVEIAKKRMLQQEALEKEQLKDVAKDLQKAACNIEVKANEDDTLFGSVTYDLIAAEYNKLGFNCVKADNLKLEDPDVYPIKSLGIFPIEITLHEDVVAKSKVWVVKEQESGE</sequence>
<evidence type="ECO:0000259" key="8">
    <source>
        <dbReference type="PROSITE" id="PS00651"/>
    </source>
</evidence>
<dbReference type="InterPro" id="IPR009027">
    <property type="entry name" value="Ribosomal_bL9/RNase_H1_N"/>
</dbReference>
<evidence type="ECO:0000256" key="7">
    <source>
        <dbReference type="HAMAP-Rule" id="MF_00503"/>
    </source>
</evidence>
<dbReference type="GO" id="GO:0003735">
    <property type="term" value="F:structural constituent of ribosome"/>
    <property type="evidence" value="ECO:0007669"/>
    <property type="project" value="InterPro"/>
</dbReference>
<evidence type="ECO:0000256" key="4">
    <source>
        <dbReference type="ARBA" id="ARBA00022980"/>
    </source>
</evidence>
<comment type="function">
    <text evidence="7">Binds to the 23S rRNA.</text>
</comment>
<dbReference type="Pfam" id="PF03948">
    <property type="entry name" value="Ribosomal_L9_C"/>
    <property type="match status" value="1"/>
</dbReference>
<dbReference type="Pfam" id="PF01281">
    <property type="entry name" value="Ribosomal_L9_N"/>
    <property type="match status" value="1"/>
</dbReference>
<keyword evidence="2 7" id="KW-0699">rRNA-binding</keyword>
<dbReference type="PANTHER" id="PTHR21368">
    <property type="entry name" value="50S RIBOSOMAL PROTEIN L9"/>
    <property type="match status" value="1"/>
</dbReference>
<dbReference type="EMBL" id="AP019860">
    <property type="protein sequence ID" value="BBM81830.1"/>
    <property type="molecule type" value="Genomic_DNA"/>
</dbReference>
<keyword evidence="5 7" id="KW-0687">Ribonucleoprotein</keyword>
<dbReference type="GO" id="GO:0005840">
    <property type="term" value="C:ribosome"/>
    <property type="evidence" value="ECO:0007669"/>
    <property type="project" value="UniProtKB-KW"/>
</dbReference>
<keyword evidence="3 7" id="KW-0694">RNA-binding</keyword>
<dbReference type="InterPro" id="IPR020594">
    <property type="entry name" value="Ribosomal_bL9_bac/chp"/>
</dbReference>
<dbReference type="GO" id="GO:1990904">
    <property type="term" value="C:ribonucleoprotein complex"/>
    <property type="evidence" value="ECO:0007669"/>
    <property type="project" value="UniProtKB-KW"/>
</dbReference>
<evidence type="ECO:0000313" key="10">
    <source>
        <dbReference type="Proteomes" id="UP000326354"/>
    </source>
</evidence>